<dbReference type="Gene3D" id="3.40.800.20">
    <property type="entry name" value="Histone deacetylase domain"/>
    <property type="match status" value="1"/>
</dbReference>
<evidence type="ECO:0000313" key="5">
    <source>
        <dbReference type="Proteomes" id="UP000092498"/>
    </source>
</evidence>
<gene>
    <name evidence="4" type="ORF">ATE48_03085</name>
</gene>
<dbReference type="InterPro" id="IPR023696">
    <property type="entry name" value="Ureohydrolase_dom_sf"/>
</dbReference>
<dbReference type="PANTHER" id="PTHR10625:SF10">
    <property type="entry name" value="HISTONE DEACETYLASE HDAC1"/>
    <property type="match status" value="1"/>
</dbReference>
<dbReference type="Pfam" id="PF00850">
    <property type="entry name" value="Hist_deacetyl"/>
    <property type="match status" value="1"/>
</dbReference>
<evidence type="ECO:0000313" key="4">
    <source>
        <dbReference type="EMBL" id="ANP47925.1"/>
    </source>
</evidence>
<dbReference type="OrthoDB" id="9808367at2"/>
<dbReference type="SUPFAM" id="SSF52768">
    <property type="entry name" value="Arginase/deacetylase"/>
    <property type="match status" value="1"/>
</dbReference>
<comment type="similarity">
    <text evidence="1">Belongs to the histone deacetylase family.</text>
</comment>
<protein>
    <submittedName>
        <fullName evidence="4">Acetoin utilization protein</fullName>
    </submittedName>
</protein>
<dbReference type="AlphaFoldDB" id="A0A1B1AN19"/>
<dbReference type="PANTHER" id="PTHR10625">
    <property type="entry name" value="HISTONE DEACETYLASE HDAC1-RELATED"/>
    <property type="match status" value="1"/>
</dbReference>
<dbReference type="STRING" id="1759059.ATE48_03085"/>
<dbReference type="GO" id="GO:0040029">
    <property type="term" value="P:epigenetic regulation of gene expression"/>
    <property type="evidence" value="ECO:0007669"/>
    <property type="project" value="TreeGrafter"/>
</dbReference>
<dbReference type="PRINTS" id="PR01270">
    <property type="entry name" value="HDASUPER"/>
</dbReference>
<dbReference type="GO" id="GO:0004407">
    <property type="term" value="F:histone deacetylase activity"/>
    <property type="evidence" value="ECO:0007669"/>
    <property type="project" value="TreeGrafter"/>
</dbReference>
<organism evidence="4 5">
    <name type="scientific">Candidatus Viadribacter manganicus</name>
    <dbReference type="NCBI Taxonomy" id="1759059"/>
    <lineage>
        <taxon>Bacteria</taxon>
        <taxon>Pseudomonadati</taxon>
        <taxon>Pseudomonadota</taxon>
        <taxon>Alphaproteobacteria</taxon>
        <taxon>Hyphomonadales</taxon>
        <taxon>Hyphomonadaceae</taxon>
        <taxon>Candidatus Viadribacter</taxon>
    </lineage>
</organism>
<accession>A0A1B1AN19</accession>
<evidence type="ECO:0000256" key="2">
    <source>
        <dbReference type="SAM" id="MobiDB-lite"/>
    </source>
</evidence>
<dbReference type="InterPro" id="IPR023801">
    <property type="entry name" value="His_deacetylse_dom"/>
</dbReference>
<evidence type="ECO:0000256" key="1">
    <source>
        <dbReference type="ARBA" id="ARBA00005947"/>
    </source>
</evidence>
<feature type="domain" description="Histone deacetylase" evidence="3">
    <location>
        <begin position="18"/>
        <end position="302"/>
    </location>
</feature>
<proteinExistence type="inferred from homology"/>
<name>A0A1B1AN19_9PROT</name>
<keyword evidence="5" id="KW-1185">Reference proteome</keyword>
<dbReference type="InParanoid" id="A0A1B1AN19"/>
<dbReference type="KEGG" id="cbot:ATE48_03085"/>
<feature type="compositionally biased region" description="Basic and acidic residues" evidence="2">
    <location>
        <begin position="10"/>
        <end position="21"/>
    </location>
</feature>
<reference evidence="4 5" key="1">
    <citation type="submission" date="2015-11" db="EMBL/GenBank/DDBJ databases">
        <title>Whole-Genome Sequence of Candidatus Oderbacter manganicum from the National Park Lower Oder Valley, Germany.</title>
        <authorList>
            <person name="Braun B."/>
            <person name="Liere K."/>
            <person name="Szewzyk U."/>
        </authorList>
    </citation>
    <scope>NUCLEOTIDE SEQUENCE [LARGE SCALE GENOMIC DNA]</scope>
    <source>
        <strain evidence="4 5">OTSz_A_272</strain>
    </source>
</reference>
<feature type="region of interest" description="Disordered" evidence="2">
    <location>
        <begin position="1"/>
        <end position="21"/>
    </location>
</feature>
<sequence length="306" mass="32517">MLLFTHPSMLRHEPPPGHAEHPGRLQAVLDALEEVAFDRREAPMADRDAIARVHPRNYIDALEPAFAETSGARVRLDPDTYISSGSREAIYRAAGACVGAVDAVMSGEADMAFCAVRPPGHHAEPISPMGFCVFNNVAIGALHALEAHGLSRVAVVDFDVHHGNGTQTVAEGEPRLMFASTHQAPLYPGTGARNDTGVDGNVVNAPLPAGAGSSAWRRAMEERVLPALDAFAPELILVSAGFDAHKADPLAQLELETEDFAWVGQRLKELALRHCKGKLVSTLEGGYDLAALAGSAAAYLAALQRD</sequence>
<evidence type="ECO:0000259" key="3">
    <source>
        <dbReference type="Pfam" id="PF00850"/>
    </source>
</evidence>
<dbReference type="InterPro" id="IPR000286">
    <property type="entry name" value="HDACs"/>
</dbReference>
<dbReference type="CDD" id="cd11599">
    <property type="entry name" value="HDAC_classII_2"/>
    <property type="match status" value="1"/>
</dbReference>
<dbReference type="EMBL" id="CP013244">
    <property type="protein sequence ID" value="ANP47925.1"/>
    <property type="molecule type" value="Genomic_DNA"/>
</dbReference>
<dbReference type="Proteomes" id="UP000092498">
    <property type="component" value="Chromosome"/>
</dbReference>
<dbReference type="InterPro" id="IPR037138">
    <property type="entry name" value="His_deacetylse_dom_sf"/>
</dbReference>